<dbReference type="SMART" id="SM00922">
    <property type="entry name" value="MR_MLE"/>
    <property type="match status" value="1"/>
</dbReference>
<dbReference type="SUPFAM" id="SSF54826">
    <property type="entry name" value="Enolase N-terminal domain-like"/>
    <property type="match status" value="1"/>
</dbReference>
<evidence type="ECO:0000256" key="4">
    <source>
        <dbReference type="ARBA" id="ARBA00022842"/>
    </source>
</evidence>
<dbReference type="AlphaFoldDB" id="A0A9X4AJU6"/>
<keyword evidence="5 7" id="KW-0456">Lyase</keyword>
<dbReference type="EMBL" id="JAMQJZ010000007">
    <property type="protein sequence ID" value="MDC3420790.1"/>
    <property type="molecule type" value="Genomic_DNA"/>
</dbReference>
<evidence type="ECO:0000256" key="3">
    <source>
        <dbReference type="ARBA" id="ARBA00022723"/>
    </source>
</evidence>
<dbReference type="InterPro" id="IPR029017">
    <property type="entry name" value="Enolase-like_N"/>
</dbReference>
<feature type="binding site" evidence="7">
    <location>
        <position position="217"/>
    </location>
    <ligand>
        <name>Mg(2+)</name>
        <dbReference type="ChEBI" id="CHEBI:18420"/>
    </ligand>
</feature>
<dbReference type="RefSeq" id="WP_259872438.1">
    <property type="nucleotide sequence ID" value="NZ_JAMQJZ010000007.1"/>
</dbReference>
<feature type="binding site" evidence="7">
    <location>
        <position position="192"/>
    </location>
    <ligand>
        <name>Mg(2+)</name>
        <dbReference type="ChEBI" id="CHEBI:18420"/>
    </ligand>
</feature>
<evidence type="ECO:0000259" key="8">
    <source>
        <dbReference type="SMART" id="SM00922"/>
    </source>
</evidence>
<dbReference type="InterPro" id="IPR047585">
    <property type="entry name" value="MenC"/>
</dbReference>
<comment type="pathway">
    <text evidence="7">Quinol/quinone metabolism; menaquinone biosynthesis.</text>
</comment>
<sequence length="371" mass="41321">MTAINVKQVILHRMLMLLKQPFETNLGTFQQKDFFIVEVIDKEGNSGYGETVAFPSPWYTEETVETNWHVMEDFLIPLLMESPIEHPDEVSGRFKVIRRNNMAKAALEGAVWDLYAKREGISLSEAIGGTKKAVDVGVAIGIQSSTTELLELIEQYTQQGYKRVKLKIKPGHDLEVLREVRKQFPTLPIMADANSAYTLADLEHLKKLDELDLMMIEQPLQHDDFIDHATLQKELNTPICLDESIHTYSDAKTAIALGSCKIISIKPGRVGGITEAKKIHDLCAKHDIPVWCGGMLEAGVGRAHSLAIATLPQFTLPGDTAASANYWASDIITPEVTVDNGQVILPEEPGIGYQINWTLLEAFRIDKMVVN</sequence>
<evidence type="ECO:0000256" key="5">
    <source>
        <dbReference type="ARBA" id="ARBA00023239"/>
    </source>
</evidence>
<name>A0A9X4AJU6_9BACI</name>
<dbReference type="GO" id="GO:0000287">
    <property type="term" value="F:magnesium ion binding"/>
    <property type="evidence" value="ECO:0007669"/>
    <property type="project" value="UniProtKB-UniRule"/>
</dbReference>
<dbReference type="PANTHER" id="PTHR48073:SF5">
    <property type="entry name" value="O-SUCCINYLBENZOATE SYNTHASE"/>
    <property type="match status" value="1"/>
</dbReference>
<dbReference type="SFLD" id="SFLDG00180">
    <property type="entry name" value="muconate_cycloisomerase"/>
    <property type="match status" value="1"/>
</dbReference>
<dbReference type="Pfam" id="PF13378">
    <property type="entry name" value="MR_MLE_C"/>
    <property type="match status" value="1"/>
</dbReference>
<dbReference type="CDD" id="cd03317">
    <property type="entry name" value="NAAAR"/>
    <property type="match status" value="1"/>
</dbReference>
<keyword evidence="10" id="KW-1185">Reference proteome</keyword>
<dbReference type="NCBIfam" id="TIGR01928">
    <property type="entry name" value="menC_lowGC_arch"/>
    <property type="match status" value="1"/>
</dbReference>
<evidence type="ECO:0000256" key="2">
    <source>
        <dbReference type="ARBA" id="ARBA00022428"/>
    </source>
</evidence>
<organism evidence="9 10">
    <name type="scientific">Aquibacillus koreensis</name>
    <dbReference type="NCBI Taxonomy" id="279446"/>
    <lineage>
        <taxon>Bacteria</taxon>
        <taxon>Bacillati</taxon>
        <taxon>Bacillota</taxon>
        <taxon>Bacilli</taxon>
        <taxon>Bacillales</taxon>
        <taxon>Bacillaceae</taxon>
        <taxon>Aquibacillus</taxon>
    </lineage>
</organism>
<dbReference type="InterPro" id="IPR036849">
    <property type="entry name" value="Enolase-like_C_sf"/>
</dbReference>
<comment type="function">
    <text evidence="7">Converts 2-succinyl-6-hydroxy-2,4-cyclohexadiene-1-carboxylate (SHCHC) to 2-succinylbenzoate (OSB).</text>
</comment>
<keyword evidence="2 7" id="KW-0474">Menaquinone biosynthesis</keyword>
<evidence type="ECO:0000313" key="9">
    <source>
        <dbReference type="EMBL" id="MDC3420790.1"/>
    </source>
</evidence>
<dbReference type="GO" id="GO:0043748">
    <property type="term" value="F:O-succinylbenzoate synthase activity"/>
    <property type="evidence" value="ECO:0007669"/>
    <property type="project" value="UniProtKB-EC"/>
</dbReference>
<dbReference type="InterPro" id="IPR013342">
    <property type="entry name" value="Mandelate_racemase_C"/>
</dbReference>
<dbReference type="Pfam" id="PF02746">
    <property type="entry name" value="MR_MLE_N"/>
    <property type="match status" value="1"/>
</dbReference>
<dbReference type="SUPFAM" id="SSF51604">
    <property type="entry name" value="Enolase C-terminal domain-like"/>
    <property type="match status" value="1"/>
</dbReference>
<accession>A0A9X4AJU6</accession>
<feature type="binding site" evidence="7">
    <location>
        <position position="242"/>
    </location>
    <ligand>
        <name>Mg(2+)</name>
        <dbReference type="ChEBI" id="CHEBI:18420"/>
    </ligand>
</feature>
<protein>
    <recommendedName>
        <fullName evidence="6 7">o-succinylbenzoate synthase</fullName>
        <shortName evidence="7">OSB synthase</shortName>
        <shortName evidence="7">OSBS</shortName>
        <ecNumber evidence="6 7">4.2.1.113</ecNumber>
    </recommendedName>
    <alternativeName>
        <fullName evidence="7">4-(2'-carboxyphenyl)-4-oxybutyric acid synthase</fullName>
    </alternativeName>
    <alternativeName>
        <fullName evidence="7">o-succinylbenzoic acid synthase</fullName>
    </alternativeName>
</protein>
<dbReference type="Proteomes" id="UP001145072">
    <property type="component" value="Unassembled WGS sequence"/>
</dbReference>
<dbReference type="GO" id="GO:0016854">
    <property type="term" value="F:racemase and epimerase activity"/>
    <property type="evidence" value="ECO:0007669"/>
    <property type="project" value="UniProtKB-ARBA"/>
</dbReference>
<dbReference type="GO" id="GO:0009234">
    <property type="term" value="P:menaquinone biosynthetic process"/>
    <property type="evidence" value="ECO:0007669"/>
    <property type="project" value="UniProtKB-UniRule"/>
</dbReference>
<evidence type="ECO:0000256" key="1">
    <source>
        <dbReference type="ARBA" id="ARBA00001968"/>
    </source>
</evidence>
<dbReference type="SFLD" id="SFLDF00009">
    <property type="entry name" value="o-succinylbenzoate_synthase"/>
    <property type="match status" value="1"/>
</dbReference>
<reference evidence="9" key="1">
    <citation type="submission" date="2022-06" db="EMBL/GenBank/DDBJ databases">
        <title>Aquibacillus sp. a new bacterium isolated from soil saline samples.</title>
        <authorList>
            <person name="Galisteo C."/>
            <person name="De La Haba R."/>
            <person name="Sanchez-Porro C."/>
            <person name="Ventosa A."/>
        </authorList>
    </citation>
    <scope>NUCLEOTIDE SEQUENCE</scope>
    <source>
        <strain evidence="9">JCM 12387</strain>
    </source>
</reference>
<gene>
    <name evidence="7 9" type="primary">menC</name>
    <name evidence="9" type="ORF">NC661_10460</name>
</gene>
<proteinExistence type="inferred from homology"/>
<dbReference type="Gene3D" id="3.30.390.10">
    <property type="entry name" value="Enolase-like, N-terminal domain"/>
    <property type="match status" value="1"/>
</dbReference>
<dbReference type="SFLD" id="SFLDS00001">
    <property type="entry name" value="Enolase"/>
    <property type="match status" value="1"/>
</dbReference>
<keyword evidence="3 7" id="KW-0479">Metal-binding</keyword>
<dbReference type="PANTHER" id="PTHR48073">
    <property type="entry name" value="O-SUCCINYLBENZOATE SYNTHASE-RELATED"/>
    <property type="match status" value="1"/>
</dbReference>
<dbReference type="Gene3D" id="3.20.20.120">
    <property type="entry name" value="Enolase-like C-terminal domain"/>
    <property type="match status" value="1"/>
</dbReference>
<comment type="cofactor">
    <cofactor evidence="1 7">
        <name>a divalent metal cation</name>
        <dbReference type="ChEBI" id="CHEBI:60240"/>
    </cofactor>
</comment>
<dbReference type="InterPro" id="IPR010197">
    <property type="entry name" value="OSBS/NAAAR"/>
</dbReference>
<comment type="pathway">
    <text evidence="7">Quinol/quinone metabolism; 1,4-dihydroxy-2-naphthoate biosynthesis; 1,4-dihydroxy-2-naphthoate from chorismate: step 4/7.</text>
</comment>
<comment type="caution">
    <text evidence="9">The sequence shown here is derived from an EMBL/GenBank/DDBJ whole genome shotgun (WGS) entry which is preliminary data.</text>
</comment>
<evidence type="ECO:0000256" key="6">
    <source>
        <dbReference type="ARBA" id="ARBA00029491"/>
    </source>
</evidence>
<feature type="active site" description="Proton acceptor" evidence="7">
    <location>
        <position position="266"/>
    </location>
</feature>
<dbReference type="EC" id="4.2.1.113" evidence="6 7"/>
<comment type="similarity">
    <text evidence="7">Belongs to the mandelate racemase/muconate lactonizing enzyme family. MenC type 2 subfamily.</text>
</comment>
<feature type="active site" description="Proton donor" evidence="7">
    <location>
        <position position="167"/>
    </location>
</feature>
<dbReference type="HAMAP" id="MF_01933">
    <property type="entry name" value="MenC_2"/>
    <property type="match status" value="1"/>
</dbReference>
<evidence type="ECO:0000313" key="10">
    <source>
        <dbReference type="Proteomes" id="UP001145072"/>
    </source>
</evidence>
<dbReference type="InterPro" id="IPR029065">
    <property type="entry name" value="Enolase_C-like"/>
</dbReference>
<evidence type="ECO:0000256" key="7">
    <source>
        <dbReference type="HAMAP-Rule" id="MF_01933"/>
    </source>
</evidence>
<dbReference type="InterPro" id="IPR013341">
    <property type="entry name" value="Mandelate_racemase_N_dom"/>
</dbReference>
<comment type="catalytic activity">
    <reaction evidence="7">
        <text>(1R,6R)-6-hydroxy-2-succinyl-cyclohexa-2,4-diene-1-carboxylate = 2-succinylbenzoate + H2O</text>
        <dbReference type="Rhea" id="RHEA:10196"/>
        <dbReference type="ChEBI" id="CHEBI:15377"/>
        <dbReference type="ChEBI" id="CHEBI:18325"/>
        <dbReference type="ChEBI" id="CHEBI:58689"/>
        <dbReference type="EC" id="4.2.1.113"/>
    </reaction>
</comment>
<feature type="domain" description="Mandelate racemase/muconate lactonizing enzyme C-terminal" evidence="8">
    <location>
        <begin position="146"/>
        <end position="238"/>
    </location>
</feature>
<keyword evidence="4 7" id="KW-0460">Magnesium</keyword>